<gene>
    <name evidence="13" type="ORF">Q0590_00705</name>
</gene>
<keyword evidence="14" id="KW-1185">Reference proteome</keyword>
<keyword evidence="4" id="KW-1003">Cell membrane</keyword>
<reference evidence="13" key="1">
    <citation type="submission" date="2023-07" db="EMBL/GenBank/DDBJ databases">
        <title>The genome sequence of Rhodocytophaga aerolata KACC 12507.</title>
        <authorList>
            <person name="Zhang X."/>
        </authorList>
    </citation>
    <scope>NUCLEOTIDE SEQUENCE</scope>
    <source>
        <strain evidence="13">KACC 12507</strain>
    </source>
</reference>
<evidence type="ECO:0000256" key="11">
    <source>
        <dbReference type="RuleBase" id="RU362091"/>
    </source>
</evidence>
<feature type="transmembrane region" description="Helical" evidence="12">
    <location>
        <begin position="370"/>
        <end position="390"/>
    </location>
</feature>
<feature type="transmembrane region" description="Helical" evidence="12">
    <location>
        <begin position="150"/>
        <end position="170"/>
    </location>
</feature>
<dbReference type="RefSeq" id="WP_302036273.1">
    <property type="nucleotide sequence ID" value="NZ_JAUKPO010000001.1"/>
</dbReference>
<dbReference type="CDD" id="cd10326">
    <property type="entry name" value="SLC5sbd_NIS-like"/>
    <property type="match status" value="1"/>
</dbReference>
<keyword evidence="7" id="KW-0915">Sodium</keyword>
<evidence type="ECO:0000313" key="14">
    <source>
        <dbReference type="Proteomes" id="UP001168528"/>
    </source>
</evidence>
<feature type="transmembrane region" description="Helical" evidence="12">
    <location>
        <begin position="43"/>
        <end position="62"/>
    </location>
</feature>
<feature type="transmembrane region" description="Helical" evidence="12">
    <location>
        <begin position="119"/>
        <end position="144"/>
    </location>
</feature>
<dbReference type="InterPro" id="IPR038377">
    <property type="entry name" value="Na/Glc_symporter_sf"/>
</dbReference>
<feature type="transmembrane region" description="Helical" evidence="12">
    <location>
        <begin position="428"/>
        <end position="444"/>
    </location>
</feature>
<keyword evidence="9 12" id="KW-0472">Membrane</keyword>
<feature type="transmembrane region" description="Helical" evidence="12">
    <location>
        <begin position="182"/>
        <end position="200"/>
    </location>
</feature>
<dbReference type="Pfam" id="PF00474">
    <property type="entry name" value="SSF"/>
    <property type="match status" value="1"/>
</dbReference>
<keyword evidence="8" id="KW-0406">Ion transport</keyword>
<keyword evidence="10" id="KW-0739">Sodium transport</keyword>
<sequence length="489" mass="54825">MNPYVIVSILVAYFGVLMVIAYFTSRNADTQTFFTANKKSPWYLVAFGMIGTSLSGVTFISVPGNVGNTQFAYFQFVLGNLVGYLVIATVLMPLYYRLNLVSIYTYLEQRFGFWSYKTGSFFFLLSRTIGAAFRLFLVAAVLQIGVFQQWGIPFSVNVLITIFLIWIYTFQGGIKTIVWTDTFQTFFLVSAVAISVYLISKELGLSLGQMVATVRESEYGQIFHWDPKSSKYFWKQFIAGAFIAIAMTGLDQDLMQKNLTCKNLQDAQKNMLSFCTVFVVVNLLFLTLGALLYLFAESRGIAIPGRTDYLYPTLALKSFGLLAAVFFLLGITASSYASADSALAALTTAFCIDFLNFDKRTEEDRKKIKFRVHVGFSVLLYLIILIFEALNDESVVTAVFTAAGYTYGPLLGLFAFGMLTRLPVRDRFVPLICVISPILCYIINKNSEAWLNGYRFGFEILILNGFLTFLGLLLLSKKRVAEPEVIPGE</sequence>
<evidence type="ECO:0000256" key="1">
    <source>
        <dbReference type="ARBA" id="ARBA00004651"/>
    </source>
</evidence>
<evidence type="ECO:0000256" key="3">
    <source>
        <dbReference type="ARBA" id="ARBA00022448"/>
    </source>
</evidence>
<proteinExistence type="inferred from homology"/>
<evidence type="ECO:0000256" key="4">
    <source>
        <dbReference type="ARBA" id="ARBA00022475"/>
    </source>
</evidence>
<evidence type="ECO:0000256" key="9">
    <source>
        <dbReference type="ARBA" id="ARBA00023136"/>
    </source>
</evidence>
<evidence type="ECO:0000256" key="7">
    <source>
        <dbReference type="ARBA" id="ARBA00023053"/>
    </source>
</evidence>
<accession>A0ABT8R024</accession>
<comment type="similarity">
    <text evidence="2 11">Belongs to the sodium:solute symporter (SSF) (TC 2.A.21) family.</text>
</comment>
<keyword evidence="3" id="KW-0813">Transport</keyword>
<dbReference type="PANTHER" id="PTHR42985:SF47">
    <property type="entry name" value="INTEGRAL MEMBRANE TRANSPORT PROTEIN"/>
    <property type="match status" value="1"/>
</dbReference>
<evidence type="ECO:0000256" key="6">
    <source>
        <dbReference type="ARBA" id="ARBA00022989"/>
    </source>
</evidence>
<dbReference type="InterPro" id="IPR051163">
    <property type="entry name" value="Sodium:Solute_Symporter_SSF"/>
</dbReference>
<dbReference type="Gene3D" id="1.20.1730.10">
    <property type="entry name" value="Sodium/glucose cotransporter"/>
    <property type="match status" value="1"/>
</dbReference>
<evidence type="ECO:0000256" key="8">
    <source>
        <dbReference type="ARBA" id="ARBA00023065"/>
    </source>
</evidence>
<feature type="transmembrane region" description="Helical" evidence="12">
    <location>
        <begin position="315"/>
        <end position="337"/>
    </location>
</feature>
<feature type="transmembrane region" description="Helical" evidence="12">
    <location>
        <begin position="232"/>
        <end position="250"/>
    </location>
</feature>
<name>A0ABT8R024_9BACT</name>
<dbReference type="PANTHER" id="PTHR42985">
    <property type="entry name" value="SODIUM-COUPLED MONOCARBOXYLATE TRANSPORTER"/>
    <property type="match status" value="1"/>
</dbReference>
<feature type="transmembrane region" description="Helical" evidence="12">
    <location>
        <begin position="396"/>
        <end position="416"/>
    </location>
</feature>
<dbReference type="Proteomes" id="UP001168528">
    <property type="component" value="Unassembled WGS sequence"/>
</dbReference>
<feature type="transmembrane region" description="Helical" evidence="12">
    <location>
        <begin position="74"/>
        <end position="98"/>
    </location>
</feature>
<feature type="transmembrane region" description="Helical" evidence="12">
    <location>
        <begin position="456"/>
        <end position="475"/>
    </location>
</feature>
<evidence type="ECO:0000256" key="10">
    <source>
        <dbReference type="ARBA" id="ARBA00023201"/>
    </source>
</evidence>
<comment type="caution">
    <text evidence="13">The sequence shown here is derived from an EMBL/GenBank/DDBJ whole genome shotgun (WGS) entry which is preliminary data.</text>
</comment>
<dbReference type="PROSITE" id="PS50283">
    <property type="entry name" value="NA_SOLUT_SYMP_3"/>
    <property type="match status" value="1"/>
</dbReference>
<evidence type="ECO:0000256" key="5">
    <source>
        <dbReference type="ARBA" id="ARBA00022692"/>
    </source>
</evidence>
<organism evidence="13 14">
    <name type="scientific">Rhodocytophaga aerolata</name>
    <dbReference type="NCBI Taxonomy" id="455078"/>
    <lineage>
        <taxon>Bacteria</taxon>
        <taxon>Pseudomonadati</taxon>
        <taxon>Bacteroidota</taxon>
        <taxon>Cytophagia</taxon>
        <taxon>Cytophagales</taxon>
        <taxon>Rhodocytophagaceae</taxon>
        <taxon>Rhodocytophaga</taxon>
    </lineage>
</organism>
<evidence type="ECO:0000313" key="13">
    <source>
        <dbReference type="EMBL" id="MDO1444744.1"/>
    </source>
</evidence>
<feature type="transmembrane region" description="Helical" evidence="12">
    <location>
        <begin position="271"/>
        <end position="295"/>
    </location>
</feature>
<dbReference type="EMBL" id="JAUKPO010000001">
    <property type="protein sequence ID" value="MDO1444744.1"/>
    <property type="molecule type" value="Genomic_DNA"/>
</dbReference>
<comment type="subcellular location">
    <subcellularLocation>
        <location evidence="1">Cell membrane</location>
        <topology evidence="1">Multi-pass membrane protein</topology>
    </subcellularLocation>
</comment>
<keyword evidence="5 12" id="KW-0812">Transmembrane</keyword>
<evidence type="ECO:0000256" key="12">
    <source>
        <dbReference type="SAM" id="Phobius"/>
    </source>
</evidence>
<evidence type="ECO:0000256" key="2">
    <source>
        <dbReference type="ARBA" id="ARBA00006434"/>
    </source>
</evidence>
<dbReference type="InterPro" id="IPR001734">
    <property type="entry name" value="Na/solute_symporter"/>
</dbReference>
<feature type="transmembrane region" description="Helical" evidence="12">
    <location>
        <begin position="6"/>
        <end position="23"/>
    </location>
</feature>
<keyword evidence="6 12" id="KW-1133">Transmembrane helix</keyword>
<protein>
    <submittedName>
        <fullName evidence="13">Sodium:solute symporter</fullName>
    </submittedName>
</protein>